<dbReference type="WBParaSite" id="EVEC_0000116401-mRNA-1">
    <property type="protein sequence ID" value="EVEC_0000116401-mRNA-1"/>
    <property type="gene ID" value="EVEC_0000116401"/>
</dbReference>
<evidence type="ECO:0000313" key="2">
    <source>
        <dbReference type="Proteomes" id="UP000274131"/>
    </source>
</evidence>
<protein>
    <submittedName>
        <fullName evidence="1 3">Uncharacterized protein</fullName>
    </submittedName>
</protein>
<reference evidence="1 2" key="2">
    <citation type="submission" date="2018-10" db="EMBL/GenBank/DDBJ databases">
        <authorList>
            <consortium name="Pathogen Informatics"/>
        </authorList>
    </citation>
    <scope>NUCLEOTIDE SEQUENCE [LARGE SCALE GENOMIC DNA]</scope>
</reference>
<evidence type="ECO:0000313" key="1">
    <source>
        <dbReference type="EMBL" id="VDD85729.1"/>
    </source>
</evidence>
<keyword evidence="2" id="KW-1185">Reference proteome</keyword>
<dbReference type="Proteomes" id="UP000274131">
    <property type="component" value="Unassembled WGS sequence"/>
</dbReference>
<proteinExistence type="predicted"/>
<dbReference type="AlphaFoldDB" id="A0A0N4UUT0"/>
<dbReference type="EMBL" id="UXUI01007144">
    <property type="protein sequence ID" value="VDD85729.1"/>
    <property type="molecule type" value="Genomic_DNA"/>
</dbReference>
<organism evidence="3">
    <name type="scientific">Enterobius vermicularis</name>
    <name type="common">Human pinworm</name>
    <dbReference type="NCBI Taxonomy" id="51028"/>
    <lineage>
        <taxon>Eukaryota</taxon>
        <taxon>Metazoa</taxon>
        <taxon>Ecdysozoa</taxon>
        <taxon>Nematoda</taxon>
        <taxon>Chromadorea</taxon>
        <taxon>Rhabditida</taxon>
        <taxon>Spirurina</taxon>
        <taxon>Oxyuridomorpha</taxon>
        <taxon>Oxyuroidea</taxon>
        <taxon>Oxyuridae</taxon>
        <taxon>Enterobius</taxon>
    </lineage>
</organism>
<sequence length="128" mass="14168">MDQEKGITSGNIPSEPSHRKCKRNLGLNGYYGNIGIYMGYRVVCSILCINIQQATLPHSSDHFFGALPGVLPVSSCDHLQDRDCTGTTSTFDNNHGNTFVDSVRTALLHLAESSSTSRIIFTFKREMR</sequence>
<gene>
    <name evidence="1" type="ORF">EVEC_LOCUS872</name>
</gene>
<evidence type="ECO:0000313" key="3">
    <source>
        <dbReference type="WBParaSite" id="EVEC_0000116401-mRNA-1"/>
    </source>
</evidence>
<accession>A0A0N4UUT0</accession>
<reference evidence="3" key="1">
    <citation type="submission" date="2017-02" db="UniProtKB">
        <authorList>
            <consortium name="WormBaseParasite"/>
        </authorList>
    </citation>
    <scope>IDENTIFICATION</scope>
</reference>
<name>A0A0N4UUT0_ENTVE</name>